<protein>
    <recommendedName>
        <fullName evidence="2">diaminohydroxyphosphoribosylaminopyrimidine deaminase</fullName>
        <ecNumber evidence="2">3.5.4.26</ecNumber>
    </recommendedName>
</protein>
<evidence type="ECO:0000256" key="3">
    <source>
        <dbReference type="ARBA" id="ARBA00022619"/>
    </source>
</evidence>
<evidence type="ECO:0000259" key="6">
    <source>
        <dbReference type="PROSITE" id="PS51747"/>
    </source>
</evidence>
<keyword evidence="5" id="KW-0862">Zinc</keyword>
<comment type="caution">
    <text evidence="7">The sequence shown here is derived from an EMBL/GenBank/DDBJ whole genome shotgun (WGS) entry which is preliminary data.</text>
</comment>
<organism evidence="7 8">
    <name type="scientific">Litorimonas cladophorae</name>
    <dbReference type="NCBI Taxonomy" id="1220491"/>
    <lineage>
        <taxon>Bacteria</taxon>
        <taxon>Pseudomonadati</taxon>
        <taxon>Pseudomonadota</taxon>
        <taxon>Alphaproteobacteria</taxon>
        <taxon>Maricaulales</taxon>
        <taxon>Robiginitomaculaceae</taxon>
    </lineage>
</organism>
<name>A0A918KIW2_9PROT</name>
<dbReference type="EC" id="3.5.4.26" evidence="2"/>
<dbReference type="InterPro" id="IPR002125">
    <property type="entry name" value="CMP_dCMP_dom"/>
</dbReference>
<proteinExistence type="predicted"/>
<evidence type="ECO:0000256" key="5">
    <source>
        <dbReference type="ARBA" id="ARBA00022833"/>
    </source>
</evidence>
<evidence type="ECO:0000313" key="8">
    <source>
        <dbReference type="Proteomes" id="UP000600865"/>
    </source>
</evidence>
<feature type="domain" description="CMP/dCMP-type deaminase" evidence="6">
    <location>
        <begin position="2"/>
        <end position="123"/>
    </location>
</feature>
<keyword evidence="3" id="KW-0686">Riboflavin biosynthesis</keyword>
<dbReference type="InterPro" id="IPR016193">
    <property type="entry name" value="Cytidine_deaminase-like"/>
</dbReference>
<dbReference type="GO" id="GO:0009231">
    <property type="term" value="P:riboflavin biosynthetic process"/>
    <property type="evidence" value="ECO:0007669"/>
    <property type="project" value="UniProtKB-KW"/>
</dbReference>
<gene>
    <name evidence="7" type="ORF">GCM10011309_14450</name>
</gene>
<dbReference type="PANTHER" id="PTHR11079:SF162">
    <property type="entry name" value="RIBOFLAVIN BIOSYNTHESIS PROTEIN PYRD, CHLOROPLASTIC"/>
    <property type="match status" value="1"/>
</dbReference>
<evidence type="ECO:0000313" key="7">
    <source>
        <dbReference type="EMBL" id="GGX65297.1"/>
    </source>
</evidence>
<comment type="pathway">
    <text evidence="1">Cofactor biosynthesis; riboflavin biosynthesis; 5-amino-6-(D-ribitylamino)uracil from GTP: step 2/4.</text>
</comment>
<dbReference type="CDD" id="cd01284">
    <property type="entry name" value="Riboflavin_deaminase-reductase"/>
    <property type="match status" value="1"/>
</dbReference>
<reference evidence="7 8" key="1">
    <citation type="journal article" date="2014" name="Int. J. Syst. Evol. Microbiol.">
        <title>Complete genome sequence of Corynebacterium casei LMG S-19264T (=DSM 44701T), isolated from a smear-ripened cheese.</title>
        <authorList>
            <consortium name="US DOE Joint Genome Institute (JGI-PGF)"/>
            <person name="Walter F."/>
            <person name="Albersmeier A."/>
            <person name="Kalinowski J."/>
            <person name="Ruckert C."/>
        </authorList>
    </citation>
    <scope>NUCLEOTIDE SEQUENCE [LARGE SCALE GENOMIC DNA]</scope>
    <source>
        <strain evidence="7 8">KCTC 23968</strain>
    </source>
</reference>
<dbReference type="RefSeq" id="WP_233349894.1">
    <property type="nucleotide sequence ID" value="NZ_BMYV01000001.1"/>
</dbReference>
<keyword evidence="8" id="KW-1185">Reference proteome</keyword>
<dbReference type="GO" id="GO:0008270">
    <property type="term" value="F:zinc ion binding"/>
    <property type="evidence" value="ECO:0007669"/>
    <property type="project" value="InterPro"/>
</dbReference>
<accession>A0A918KIW2</accession>
<dbReference type="PROSITE" id="PS00903">
    <property type="entry name" value="CYT_DCMP_DEAMINASES_1"/>
    <property type="match status" value="1"/>
</dbReference>
<dbReference type="Pfam" id="PF00383">
    <property type="entry name" value="dCMP_cyt_deam_1"/>
    <property type="match status" value="1"/>
</dbReference>
<dbReference type="Proteomes" id="UP000600865">
    <property type="component" value="Unassembled WGS sequence"/>
</dbReference>
<dbReference type="AlphaFoldDB" id="A0A918KIW2"/>
<dbReference type="EMBL" id="BMYV01000001">
    <property type="protein sequence ID" value="GGX65297.1"/>
    <property type="molecule type" value="Genomic_DNA"/>
</dbReference>
<dbReference type="PROSITE" id="PS51747">
    <property type="entry name" value="CYT_DCMP_DEAMINASES_2"/>
    <property type="match status" value="1"/>
</dbReference>
<keyword evidence="4" id="KW-0479">Metal-binding</keyword>
<evidence type="ECO:0000256" key="4">
    <source>
        <dbReference type="ARBA" id="ARBA00022723"/>
    </source>
</evidence>
<sequence>MSNPEHFMRRALALGAAQSGRTAENPAVGCVIVKDGEIVGEGATQDGGRPHAETVALQVAGTQARGADAYVTLEPCSHYGQTAPCANALIDAGVARCFIAVVDPDPRVNWRGAALLQEAGIDVRVGVCETEAAQAHAAFFARVRE</sequence>
<dbReference type="Gene3D" id="3.40.140.10">
    <property type="entry name" value="Cytidine Deaminase, domain 2"/>
    <property type="match status" value="1"/>
</dbReference>
<dbReference type="NCBIfam" id="TIGR00326">
    <property type="entry name" value="eubact_ribD"/>
    <property type="match status" value="1"/>
</dbReference>
<evidence type="ECO:0000256" key="1">
    <source>
        <dbReference type="ARBA" id="ARBA00004882"/>
    </source>
</evidence>
<dbReference type="GO" id="GO:0008835">
    <property type="term" value="F:diaminohydroxyphosphoribosylaminopyrimidine deaminase activity"/>
    <property type="evidence" value="ECO:0007669"/>
    <property type="project" value="UniProtKB-EC"/>
</dbReference>
<dbReference type="SUPFAM" id="SSF53927">
    <property type="entry name" value="Cytidine deaminase-like"/>
    <property type="match status" value="1"/>
</dbReference>
<dbReference type="PANTHER" id="PTHR11079">
    <property type="entry name" value="CYTOSINE DEAMINASE FAMILY MEMBER"/>
    <property type="match status" value="1"/>
</dbReference>
<evidence type="ECO:0000256" key="2">
    <source>
        <dbReference type="ARBA" id="ARBA00012766"/>
    </source>
</evidence>
<dbReference type="InterPro" id="IPR004794">
    <property type="entry name" value="Eubact_RibD"/>
</dbReference>
<dbReference type="InterPro" id="IPR016192">
    <property type="entry name" value="APOBEC/CMP_deaminase_Zn-bd"/>
</dbReference>